<dbReference type="RefSeq" id="WP_344779675.1">
    <property type="nucleotide sequence ID" value="NZ_BAAAZW010000001.1"/>
</dbReference>
<dbReference type="EMBL" id="BAAAZW010000001">
    <property type="protein sequence ID" value="GAA3948352.1"/>
    <property type="molecule type" value="Genomic_DNA"/>
</dbReference>
<keyword evidence="1" id="KW-1133">Transmembrane helix</keyword>
<feature type="transmembrane region" description="Helical" evidence="1">
    <location>
        <begin position="26"/>
        <end position="49"/>
    </location>
</feature>
<comment type="caution">
    <text evidence="2">The sequence shown here is derived from an EMBL/GenBank/DDBJ whole genome shotgun (WGS) entry which is preliminary data.</text>
</comment>
<keyword evidence="3" id="KW-1185">Reference proteome</keyword>
<dbReference type="Proteomes" id="UP001418444">
    <property type="component" value="Unassembled WGS sequence"/>
</dbReference>
<protein>
    <submittedName>
        <fullName evidence="2">Uncharacterized protein</fullName>
    </submittedName>
</protein>
<evidence type="ECO:0000313" key="3">
    <source>
        <dbReference type="Proteomes" id="UP001418444"/>
    </source>
</evidence>
<gene>
    <name evidence="2" type="ORF">GCM10022231_01950</name>
</gene>
<name>A0ABP7NJ63_9ACTN</name>
<keyword evidence="1" id="KW-0812">Transmembrane</keyword>
<evidence type="ECO:0000256" key="1">
    <source>
        <dbReference type="SAM" id="Phobius"/>
    </source>
</evidence>
<keyword evidence="1" id="KW-0472">Membrane</keyword>
<accession>A0ABP7NJ63</accession>
<proteinExistence type="predicted"/>
<reference evidence="3" key="1">
    <citation type="journal article" date="2019" name="Int. J. Syst. Evol. Microbiol.">
        <title>The Global Catalogue of Microorganisms (GCM) 10K type strain sequencing project: providing services to taxonomists for standard genome sequencing and annotation.</title>
        <authorList>
            <consortium name="The Broad Institute Genomics Platform"/>
            <consortium name="The Broad Institute Genome Sequencing Center for Infectious Disease"/>
            <person name="Wu L."/>
            <person name="Ma J."/>
        </authorList>
    </citation>
    <scope>NUCLEOTIDE SEQUENCE [LARGE SCALE GENOMIC DNA]</scope>
    <source>
        <strain evidence="3">JCM 16923</strain>
    </source>
</reference>
<organism evidence="2 3">
    <name type="scientific">Gordonia caeni</name>
    <dbReference type="NCBI Taxonomy" id="1007097"/>
    <lineage>
        <taxon>Bacteria</taxon>
        <taxon>Bacillati</taxon>
        <taxon>Actinomycetota</taxon>
        <taxon>Actinomycetes</taxon>
        <taxon>Mycobacteriales</taxon>
        <taxon>Gordoniaceae</taxon>
        <taxon>Gordonia</taxon>
    </lineage>
</organism>
<evidence type="ECO:0000313" key="2">
    <source>
        <dbReference type="EMBL" id="GAA3948352.1"/>
    </source>
</evidence>
<sequence>MTTGRPTVTRAGSVTRRSESWPVYNVRAQCAATAFTIVAILIAIVLIVLL</sequence>